<evidence type="ECO:0000256" key="12">
    <source>
        <dbReference type="SAM" id="MobiDB-lite"/>
    </source>
</evidence>
<dbReference type="InParanoid" id="A0A4R2PKU2"/>
<dbReference type="GO" id="GO:0004636">
    <property type="term" value="F:phosphoribosyl-ATP diphosphatase activity"/>
    <property type="evidence" value="ECO:0007669"/>
    <property type="project" value="UniProtKB-UniRule"/>
</dbReference>
<dbReference type="UniPathway" id="UPA00031">
    <property type="reaction ID" value="UER00007"/>
</dbReference>
<protein>
    <recommendedName>
        <fullName evidence="11">Phosphoribosyl-ATP pyrophosphatase</fullName>
        <shortName evidence="11">PRA-PH</shortName>
        <ecNumber evidence="11">3.6.1.31</ecNumber>
    </recommendedName>
</protein>
<keyword evidence="14" id="KW-1185">Reference proteome</keyword>
<evidence type="ECO:0000313" key="14">
    <source>
        <dbReference type="Proteomes" id="UP000295399"/>
    </source>
</evidence>
<dbReference type="CDD" id="cd11534">
    <property type="entry name" value="NTP-PPase_HisIE_like"/>
    <property type="match status" value="1"/>
</dbReference>
<dbReference type="InterPro" id="IPR008179">
    <property type="entry name" value="HisE"/>
</dbReference>
<keyword evidence="7 11" id="KW-0547">Nucleotide-binding</keyword>
<evidence type="ECO:0000256" key="4">
    <source>
        <dbReference type="ARBA" id="ARBA00009392"/>
    </source>
</evidence>
<dbReference type="SUPFAM" id="SSF101386">
    <property type="entry name" value="all-alpha NTP pyrophosphatases"/>
    <property type="match status" value="1"/>
</dbReference>
<evidence type="ECO:0000256" key="2">
    <source>
        <dbReference type="ARBA" id="ARBA00004496"/>
    </source>
</evidence>
<dbReference type="Gene3D" id="1.10.287.1080">
    <property type="entry name" value="MazG-like"/>
    <property type="match status" value="1"/>
</dbReference>
<evidence type="ECO:0000256" key="9">
    <source>
        <dbReference type="ARBA" id="ARBA00022840"/>
    </source>
</evidence>
<dbReference type="PANTHER" id="PTHR42945:SF9">
    <property type="entry name" value="HISTIDINE BIOSYNTHESIS BIFUNCTIONAL PROTEIN HISIE"/>
    <property type="match status" value="1"/>
</dbReference>
<dbReference type="AlphaFoldDB" id="A0A4R2PKU2"/>
<accession>A0A4R2PKU2</accession>
<keyword evidence="8 11" id="KW-0378">Hydrolase</keyword>
<evidence type="ECO:0000256" key="8">
    <source>
        <dbReference type="ARBA" id="ARBA00022801"/>
    </source>
</evidence>
<evidence type="ECO:0000256" key="7">
    <source>
        <dbReference type="ARBA" id="ARBA00022741"/>
    </source>
</evidence>
<dbReference type="Pfam" id="PF01503">
    <property type="entry name" value="PRA-PH"/>
    <property type="match status" value="1"/>
</dbReference>
<dbReference type="PANTHER" id="PTHR42945">
    <property type="entry name" value="HISTIDINE BIOSYNTHESIS BIFUNCTIONAL PROTEIN"/>
    <property type="match status" value="1"/>
</dbReference>
<name>A0A4R2PKU2_RHOSA</name>
<sequence length="135" mass="14303">MADRPKNTQAPDASPGAPQARQDTPAPGRDWQVLDALVATIAERRAAGDDQTSYTARLFAKGRAKIAQKVGEEGLETALAAVGEGPDAVVSESADLLFHWLVLLAEMDVDPARVLDRLAERQGLSGLAEKAARSD</sequence>
<comment type="catalytic activity">
    <reaction evidence="1 11">
        <text>1-(5-phospho-beta-D-ribosyl)-ATP + H2O = 1-(5-phospho-beta-D-ribosyl)-5'-AMP + diphosphate + H(+)</text>
        <dbReference type="Rhea" id="RHEA:22828"/>
        <dbReference type="ChEBI" id="CHEBI:15377"/>
        <dbReference type="ChEBI" id="CHEBI:15378"/>
        <dbReference type="ChEBI" id="CHEBI:33019"/>
        <dbReference type="ChEBI" id="CHEBI:59457"/>
        <dbReference type="ChEBI" id="CHEBI:73183"/>
        <dbReference type="EC" id="3.6.1.31"/>
    </reaction>
</comment>
<dbReference type="NCBIfam" id="NF001611">
    <property type="entry name" value="PRK00400.1-3"/>
    <property type="match status" value="1"/>
</dbReference>
<reference evidence="13 14" key="1">
    <citation type="submission" date="2019-03" db="EMBL/GenBank/DDBJ databases">
        <title>Genomic Encyclopedia of Type Strains, Phase IV (KMG-IV): sequencing the most valuable type-strain genomes for metagenomic binning, comparative biology and taxonomic classification.</title>
        <authorList>
            <person name="Goeker M."/>
        </authorList>
    </citation>
    <scope>NUCLEOTIDE SEQUENCE [LARGE SCALE GENOMIC DNA]</scope>
    <source>
        <strain evidence="13 14">DSM 2132</strain>
    </source>
</reference>
<dbReference type="OrthoDB" id="9814738at2"/>
<evidence type="ECO:0000313" key="13">
    <source>
        <dbReference type="EMBL" id="TCP36180.1"/>
    </source>
</evidence>
<organism evidence="13 14">
    <name type="scientific">Rhodothalassium salexigens DSM 2132</name>
    <dbReference type="NCBI Taxonomy" id="1188247"/>
    <lineage>
        <taxon>Bacteria</taxon>
        <taxon>Pseudomonadati</taxon>
        <taxon>Pseudomonadota</taxon>
        <taxon>Alphaproteobacteria</taxon>
        <taxon>Rhodothalassiales</taxon>
        <taxon>Rhodothalassiaceae</taxon>
        <taxon>Rhodothalassium</taxon>
    </lineage>
</organism>
<proteinExistence type="inferred from homology"/>
<keyword evidence="10 11" id="KW-0368">Histidine biosynthesis</keyword>
<evidence type="ECO:0000256" key="1">
    <source>
        <dbReference type="ARBA" id="ARBA00001460"/>
    </source>
</evidence>
<evidence type="ECO:0000256" key="11">
    <source>
        <dbReference type="HAMAP-Rule" id="MF_01020"/>
    </source>
</evidence>
<keyword evidence="9 11" id="KW-0067">ATP-binding</keyword>
<keyword evidence="6 11" id="KW-0028">Amino-acid biosynthesis</keyword>
<dbReference type="RefSeq" id="WP_132707745.1">
    <property type="nucleotide sequence ID" value="NZ_JACIGF010000003.1"/>
</dbReference>
<dbReference type="FunCoup" id="A0A4R2PKU2">
    <property type="interactions" value="278"/>
</dbReference>
<evidence type="ECO:0000256" key="6">
    <source>
        <dbReference type="ARBA" id="ARBA00022605"/>
    </source>
</evidence>
<dbReference type="EMBL" id="SLXO01000003">
    <property type="protein sequence ID" value="TCP36180.1"/>
    <property type="molecule type" value="Genomic_DNA"/>
</dbReference>
<dbReference type="GO" id="GO:0005524">
    <property type="term" value="F:ATP binding"/>
    <property type="evidence" value="ECO:0007669"/>
    <property type="project" value="UniProtKB-KW"/>
</dbReference>
<dbReference type="NCBIfam" id="TIGR03188">
    <property type="entry name" value="histidine_hisI"/>
    <property type="match status" value="1"/>
</dbReference>
<gene>
    <name evidence="11" type="primary">hisE</name>
    <name evidence="13" type="ORF">EV659_10367</name>
</gene>
<evidence type="ECO:0000256" key="5">
    <source>
        <dbReference type="ARBA" id="ARBA00022490"/>
    </source>
</evidence>
<comment type="caution">
    <text evidence="13">The sequence shown here is derived from an EMBL/GenBank/DDBJ whole genome shotgun (WGS) entry which is preliminary data.</text>
</comment>
<keyword evidence="5 11" id="KW-0963">Cytoplasm</keyword>
<feature type="region of interest" description="Disordered" evidence="12">
    <location>
        <begin position="1"/>
        <end position="29"/>
    </location>
</feature>
<dbReference type="InterPro" id="IPR021130">
    <property type="entry name" value="PRib-ATP_PPHydrolase-like"/>
</dbReference>
<comment type="pathway">
    <text evidence="3 11">Amino-acid biosynthesis; L-histidine biosynthesis; L-histidine from 5-phospho-alpha-D-ribose 1-diphosphate: step 2/9.</text>
</comment>
<dbReference type="NCBIfam" id="NF001613">
    <property type="entry name" value="PRK00400.1-5"/>
    <property type="match status" value="1"/>
</dbReference>
<dbReference type="GO" id="GO:0005737">
    <property type="term" value="C:cytoplasm"/>
    <property type="evidence" value="ECO:0007669"/>
    <property type="project" value="UniProtKB-SubCell"/>
</dbReference>
<comment type="subcellular location">
    <subcellularLocation>
        <location evidence="2 11">Cytoplasm</location>
    </subcellularLocation>
</comment>
<dbReference type="HAMAP" id="MF_01020">
    <property type="entry name" value="HisE"/>
    <property type="match status" value="1"/>
</dbReference>
<dbReference type="EC" id="3.6.1.31" evidence="11"/>
<dbReference type="Proteomes" id="UP000295399">
    <property type="component" value="Unassembled WGS sequence"/>
</dbReference>
<dbReference type="GO" id="GO:0000105">
    <property type="term" value="P:L-histidine biosynthetic process"/>
    <property type="evidence" value="ECO:0007669"/>
    <property type="project" value="UniProtKB-UniRule"/>
</dbReference>
<evidence type="ECO:0000256" key="3">
    <source>
        <dbReference type="ARBA" id="ARBA00005204"/>
    </source>
</evidence>
<evidence type="ECO:0000256" key="10">
    <source>
        <dbReference type="ARBA" id="ARBA00023102"/>
    </source>
</evidence>
<comment type="similarity">
    <text evidence="4 11">Belongs to the PRA-PH family.</text>
</comment>